<evidence type="ECO:0000313" key="2">
    <source>
        <dbReference type="Proteomes" id="UP000619260"/>
    </source>
</evidence>
<sequence>MTAMVLKAAYAALATVNYSAQIKKAELKAEVEDKDVTTFASLGWMEYKGGLFKAGLSLSFLNDYTDNGLDEAMWTAFLAGDPIAFEVRAANATVTASNPKWTGLVLVKEWSPLSGSVGDVAGHDVSWPTSGVVTRGVS</sequence>
<keyword evidence="2" id="KW-1185">Reference proteome</keyword>
<name>A0A8J3YXA0_9ACTN</name>
<dbReference type="EMBL" id="BOPF01000046">
    <property type="protein sequence ID" value="GIJ51323.1"/>
    <property type="molecule type" value="Genomic_DNA"/>
</dbReference>
<organism evidence="1 2">
    <name type="scientific">Virgisporangium aliadipatigenens</name>
    <dbReference type="NCBI Taxonomy" id="741659"/>
    <lineage>
        <taxon>Bacteria</taxon>
        <taxon>Bacillati</taxon>
        <taxon>Actinomycetota</taxon>
        <taxon>Actinomycetes</taxon>
        <taxon>Micromonosporales</taxon>
        <taxon>Micromonosporaceae</taxon>
        <taxon>Virgisporangium</taxon>
    </lineage>
</organism>
<evidence type="ECO:0000313" key="1">
    <source>
        <dbReference type="EMBL" id="GIJ51323.1"/>
    </source>
</evidence>
<proteinExistence type="predicted"/>
<dbReference type="Proteomes" id="UP000619260">
    <property type="component" value="Unassembled WGS sequence"/>
</dbReference>
<reference evidence="1" key="1">
    <citation type="submission" date="2021-01" db="EMBL/GenBank/DDBJ databases">
        <title>Whole genome shotgun sequence of Virgisporangium aliadipatigenens NBRC 105644.</title>
        <authorList>
            <person name="Komaki H."/>
            <person name="Tamura T."/>
        </authorList>
    </citation>
    <scope>NUCLEOTIDE SEQUENCE</scope>
    <source>
        <strain evidence="1">NBRC 105644</strain>
    </source>
</reference>
<dbReference type="AlphaFoldDB" id="A0A8J3YXA0"/>
<accession>A0A8J3YXA0</accession>
<comment type="caution">
    <text evidence="1">The sequence shown here is derived from an EMBL/GenBank/DDBJ whole genome shotgun (WGS) entry which is preliminary data.</text>
</comment>
<gene>
    <name evidence="1" type="ORF">Val02_82090</name>
</gene>
<dbReference type="Gene3D" id="4.10.410.40">
    <property type="match status" value="1"/>
</dbReference>
<dbReference type="RefSeq" id="WP_203904728.1">
    <property type="nucleotide sequence ID" value="NZ_BOPF01000046.1"/>
</dbReference>
<protein>
    <submittedName>
        <fullName evidence="1">Uncharacterized protein</fullName>
    </submittedName>
</protein>